<dbReference type="FunFam" id="1.20.1250.20:FF:000001">
    <property type="entry name" value="Dicarboxylate MFS transporter"/>
    <property type="match status" value="1"/>
</dbReference>
<keyword evidence="7 9" id="KW-1133">Transmembrane helix</keyword>
<dbReference type="Gene3D" id="1.20.1250.20">
    <property type="entry name" value="MFS general substrate transporter like domains"/>
    <property type="match status" value="2"/>
</dbReference>
<dbReference type="InterPro" id="IPR005829">
    <property type="entry name" value="Sugar_transporter_CS"/>
</dbReference>
<dbReference type="Pfam" id="PF07690">
    <property type="entry name" value="MFS_1"/>
    <property type="match status" value="1"/>
</dbReference>
<dbReference type="EMBL" id="NQKI01000036">
    <property type="protein sequence ID" value="OZY57968.1"/>
    <property type="molecule type" value="Genomic_DNA"/>
</dbReference>
<dbReference type="InterPro" id="IPR051084">
    <property type="entry name" value="H+-coupled_symporters"/>
</dbReference>
<evidence type="ECO:0000256" key="2">
    <source>
        <dbReference type="ARBA" id="ARBA00008240"/>
    </source>
</evidence>
<proteinExistence type="inferred from homology"/>
<keyword evidence="4" id="KW-1003">Cell membrane</keyword>
<evidence type="ECO:0000313" key="12">
    <source>
        <dbReference type="Proteomes" id="UP000215788"/>
    </source>
</evidence>
<dbReference type="SUPFAM" id="SSF103473">
    <property type="entry name" value="MFS general substrate transporter"/>
    <property type="match status" value="1"/>
</dbReference>
<keyword evidence="5 9" id="KW-0812">Transmembrane</keyword>
<feature type="transmembrane region" description="Helical" evidence="9">
    <location>
        <begin position="182"/>
        <end position="201"/>
    </location>
</feature>
<name>A0A266N652_9PSED</name>
<keyword evidence="6" id="KW-0769">Symport</keyword>
<comment type="caution">
    <text evidence="11">The sequence shown here is derived from an EMBL/GenBank/DDBJ whole genome shotgun (WGS) entry which is preliminary data.</text>
</comment>
<gene>
    <name evidence="11" type="ORF">CJF39_18605</name>
</gene>
<evidence type="ECO:0000256" key="7">
    <source>
        <dbReference type="ARBA" id="ARBA00022989"/>
    </source>
</evidence>
<feature type="transmembrane region" description="Helical" evidence="9">
    <location>
        <begin position="365"/>
        <end position="387"/>
    </location>
</feature>
<evidence type="ECO:0000256" key="5">
    <source>
        <dbReference type="ARBA" id="ARBA00022692"/>
    </source>
</evidence>
<dbReference type="OrthoDB" id="3690818at2"/>
<accession>A0A266N652</accession>
<reference evidence="11 12" key="1">
    <citation type="submission" date="2017-08" db="EMBL/GenBank/DDBJ databases">
        <title>Genomic and metabolic characterisation of spoilage-associated Pseudomonas species.</title>
        <authorList>
            <person name="Stanborough T."/>
            <person name="Fegan N."/>
            <person name="Powell S.M."/>
            <person name="Singh T."/>
            <person name="Tamplin M.L."/>
            <person name="Chandry P.S."/>
        </authorList>
    </citation>
    <scope>NUCLEOTIDE SEQUENCE [LARGE SCALE GENOMIC DNA]</scope>
    <source>
        <strain evidence="11 12">L1802</strain>
    </source>
</reference>
<evidence type="ECO:0000256" key="9">
    <source>
        <dbReference type="SAM" id="Phobius"/>
    </source>
</evidence>
<feature type="transmembrane region" description="Helical" evidence="9">
    <location>
        <begin position="231"/>
        <end position="251"/>
    </location>
</feature>
<evidence type="ECO:0000256" key="4">
    <source>
        <dbReference type="ARBA" id="ARBA00022475"/>
    </source>
</evidence>
<protein>
    <submittedName>
        <fullName evidence="11">Citrate-proton symporter</fullName>
    </submittedName>
</protein>
<feature type="transmembrane region" description="Helical" evidence="9">
    <location>
        <begin position="46"/>
        <end position="70"/>
    </location>
</feature>
<organism evidence="11 12">
    <name type="scientific">Pseudomonas lundensis</name>
    <dbReference type="NCBI Taxonomy" id="86185"/>
    <lineage>
        <taxon>Bacteria</taxon>
        <taxon>Pseudomonadati</taxon>
        <taxon>Pseudomonadota</taxon>
        <taxon>Gammaproteobacteria</taxon>
        <taxon>Pseudomonadales</taxon>
        <taxon>Pseudomonadaceae</taxon>
        <taxon>Pseudomonas</taxon>
    </lineage>
</organism>
<dbReference type="InterPro" id="IPR020846">
    <property type="entry name" value="MFS_dom"/>
</dbReference>
<dbReference type="GO" id="GO:0005886">
    <property type="term" value="C:plasma membrane"/>
    <property type="evidence" value="ECO:0007669"/>
    <property type="project" value="UniProtKB-SubCell"/>
</dbReference>
<keyword evidence="8 9" id="KW-0472">Membrane</keyword>
<dbReference type="RefSeq" id="WP_094994765.1">
    <property type="nucleotide sequence ID" value="NZ_NQKI01000036.1"/>
</dbReference>
<feature type="transmembrane region" description="Helical" evidence="9">
    <location>
        <begin position="393"/>
        <end position="414"/>
    </location>
</feature>
<feature type="transmembrane region" description="Helical" evidence="9">
    <location>
        <begin position="300"/>
        <end position="321"/>
    </location>
</feature>
<sequence length="432" mass="46227">MASSAGKGKAIFRVVSGNFLEMFDFMVFGFYATAIANTFFPSNSAFASLMLALATFGAGFLMRPLGAIFLGAYIDRHGRRKGLIITLALMAMGTVLIACVPGYATLGVAAPLLVLLGRLLQGFSAGVELGGVSVYLSEIATPGRKGFFVSWQSASQQAAVVFAGLLGVGLNHWLSPQDMGEWGWRIPFLLGCLIVPVIFVIRRSMEETPEFEAREHRPTLREIIRSISQNFGLVLGGMALVVMTTVSFYLITAYTPTFGKAELNLSDFDALLVTVCIGASNFFWLPVMGSLSDKIGRKPLLLGATLLAILTAYPSLSWLVANPSFSHLLIVELWLSFLYSSYNGAMVVALTEIMPVEVRTTGFSLAYSLATATFGGFTPAACTYLIHVLDNKAAPGLWLTGAAVLGLIATVVLFRGNTHELRTAKSAVAGNA</sequence>
<evidence type="ECO:0000256" key="3">
    <source>
        <dbReference type="ARBA" id="ARBA00022448"/>
    </source>
</evidence>
<dbReference type="InterPro" id="IPR036259">
    <property type="entry name" value="MFS_trans_sf"/>
</dbReference>
<evidence type="ECO:0000256" key="6">
    <source>
        <dbReference type="ARBA" id="ARBA00022847"/>
    </source>
</evidence>
<dbReference type="PANTHER" id="PTHR43528:SF6">
    <property type="entry name" value="CITRATE-PROTON SYMPORTER"/>
    <property type="match status" value="1"/>
</dbReference>
<feature type="transmembrane region" description="Helical" evidence="9">
    <location>
        <begin position="333"/>
        <end position="353"/>
    </location>
</feature>
<dbReference type="GO" id="GO:0015293">
    <property type="term" value="F:symporter activity"/>
    <property type="evidence" value="ECO:0007669"/>
    <property type="project" value="UniProtKB-KW"/>
</dbReference>
<feature type="domain" description="Major facilitator superfamily (MFS) profile" evidence="10">
    <location>
        <begin position="10"/>
        <end position="418"/>
    </location>
</feature>
<evidence type="ECO:0000313" key="11">
    <source>
        <dbReference type="EMBL" id="OZY57968.1"/>
    </source>
</evidence>
<evidence type="ECO:0000256" key="8">
    <source>
        <dbReference type="ARBA" id="ARBA00023136"/>
    </source>
</evidence>
<dbReference type="Proteomes" id="UP000215788">
    <property type="component" value="Unassembled WGS sequence"/>
</dbReference>
<keyword evidence="3" id="KW-0813">Transport</keyword>
<feature type="transmembrane region" description="Helical" evidence="9">
    <location>
        <begin position="20"/>
        <end position="40"/>
    </location>
</feature>
<comment type="subcellular location">
    <subcellularLocation>
        <location evidence="1">Cell membrane</location>
        <topology evidence="1">Multi-pass membrane protein</topology>
    </subcellularLocation>
</comment>
<feature type="transmembrane region" description="Helical" evidence="9">
    <location>
        <begin position="82"/>
        <end position="104"/>
    </location>
</feature>
<comment type="similarity">
    <text evidence="2">Belongs to the major facilitator superfamily. Metabolite:H+ Symporter (MHS) family (TC 2.A.1.6) family.</text>
</comment>
<dbReference type="NCBIfam" id="NF011656">
    <property type="entry name" value="PRK15075.1"/>
    <property type="match status" value="1"/>
</dbReference>
<dbReference type="PROSITE" id="PS00217">
    <property type="entry name" value="SUGAR_TRANSPORT_2"/>
    <property type="match status" value="1"/>
</dbReference>
<dbReference type="PROSITE" id="PS50850">
    <property type="entry name" value="MFS"/>
    <property type="match status" value="1"/>
</dbReference>
<evidence type="ECO:0000256" key="1">
    <source>
        <dbReference type="ARBA" id="ARBA00004651"/>
    </source>
</evidence>
<dbReference type="InterPro" id="IPR011701">
    <property type="entry name" value="MFS"/>
</dbReference>
<dbReference type="AlphaFoldDB" id="A0A266N652"/>
<feature type="transmembrane region" description="Helical" evidence="9">
    <location>
        <begin position="271"/>
        <end position="288"/>
    </location>
</feature>
<dbReference type="PANTHER" id="PTHR43528">
    <property type="entry name" value="ALPHA-KETOGLUTARATE PERMEASE"/>
    <property type="match status" value="1"/>
</dbReference>
<evidence type="ECO:0000259" key="10">
    <source>
        <dbReference type="PROSITE" id="PS50850"/>
    </source>
</evidence>